<keyword evidence="2" id="KW-1185">Reference proteome</keyword>
<reference evidence="1 2" key="1">
    <citation type="submission" date="2019-12" db="EMBL/GenBank/DDBJ databases">
        <authorList>
            <person name="Alioto T."/>
            <person name="Alioto T."/>
            <person name="Gomez Garrido J."/>
        </authorList>
    </citation>
    <scope>NUCLEOTIDE SEQUENCE [LARGE SCALE GENOMIC DNA]</scope>
</reference>
<accession>A0A8S0UI62</accession>
<dbReference type="EMBL" id="CACTIH010007716">
    <property type="protein sequence ID" value="CAA3017578.1"/>
    <property type="molecule type" value="Genomic_DNA"/>
</dbReference>
<evidence type="ECO:0000313" key="1">
    <source>
        <dbReference type="EMBL" id="CAA3017578.1"/>
    </source>
</evidence>
<organism evidence="1 2">
    <name type="scientific">Olea europaea subsp. europaea</name>
    <dbReference type="NCBI Taxonomy" id="158383"/>
    <lineage>
        <taxon>Eukaryota</taxon>
        <taxon>Viridiplantae</taxon>
        <taxon>Streptophyta</taxon>
        <taxon>Embryophyta</taxon>
        <taxon>Tracheophyta</taxon>
        <taxon>Spermatophyta</taxon>
        <taxon>Magnoliopsida</taxon>
        <taxon>eudicotyledons</taxon>
        <taxon>Gunneridae</taxon>
        <taxon>Pentapetalae</taxon>
        <taxon>asterids</taxon>
        <taxon>lamiids</taxon>
        <taxon>Lamiales</taxon>
        <taxon>Oleaceae</taxon>
        <taxon>Oleeae</taxon>
        <taxon>Olea</taxon>
    </lineage>
</organism>
<dbReference type="OrthoDB" id="1194650at2759"/>
<proteinExistence type="predicted"/>
<gene>
    <name evidence="1" type="ORF">OLEA9_A050022</name>
</gene>
<dbReference type="AlphaFoldDB" id="A0A8S0UI62"/>
<name>A0A8S0UI62_OLEEU</name>
<sequence length="146" mass="16533">MPRANRYKLGLAFIIKGVVNAPDNNDRVSYGRLIRGFQGRWAKKFLNAKKKKEKAVSYMVHGFSITVQLHVYAMLRPTEVKRGQPYISINVSFNDHHEPVLDDLARDSVAPQFHVEPLGSFGVGDSEYETFNEDHEGRGPITTVKC</sequence>
<protein>
    <submittedName>
        <fullName evidence="1">Uncharacterized protein</fullName>
    </submittedName>
</protein>
<dbReference type="Proteomes" id="UP000594638">
    <property type="component" value="Unassembled WGS sequence"/>
</dbReference>
<dbReference type="Gramene" id="OE9A050022T1">
    <property type="protein sequence ID" value="OE9A050022C1"/>
    <property type="gene ID" value="OE9A050022"/>
</dbReference>
<comment type="caution">
    <text evidence="1">The sequence shown here is derived from an EMBL/GenBank/DDBJ whole genome shotgun (WGS) entry which is preliminary data.</text>
</comment>
<evidence type="ECO:0000313" key="2">
    <source>
        <dbReference type="Proteomes" id="UP000594638"/>
    </source>
</evidence>